<dbReference type="PANTHER" id="PTHR24096">
    <property type="entry name" value="LONG-CHAIN-FATTY-ACID--COA LIGASE"/>
    <property type="match status" value="1"/>
</dbReference>
<dbReference type="InterPro" id="IPR045851">
    <property type="entry name" value="AMP-bd_C_sf"/>
</dbReference>
<evidence type="ECO:0000256" key="1">
    <source>
        <dbReference type="ARBA" id="ARBA00006432"/>
    </source>
</evidence>
<dbReference type="NCBIfam" id="NF006386">
    <property type="entry name" value="PRK08633.1"/>
    <property type="match status" value="1"/>
</dbReference>
<protein>
    <submittedName>
        <fullName evidence="8">Bifunctional protein Aas</fullName>
    </submittedName>
</protein>
<feature type="transmembrane region" description="Helical" evidence="6">
    <location>
        <begin position="21"/>
        <end position="39"/>
    </location>
</feature>
<dbReference type="PANTHER" id="PTHR24096:SF149">
    <property type="entry name" value="AMP-BINDING DOMAIN-CONTAINING PROTEIN-RELATED"/>
    <property type="match status" value="1"/>
</dbReference>
<feature type="transmembrane region" description="Helical" evidence="6">
    <location>
        <begin position="155"/>
        <end position="175"/>
    </location>
</feature>
<feature type="transmembrane region" description="Helical" evidence="6">
    <location>
        <begin position="187"/>
        <end position="207"/>
    </location>
</feature>
<dbReference type="EMBL" id="CP036276">
    <property type="protein sequence ID" value="QDU44348.1"/>
    <property type="molecule type" value="Genomic_DNA"/>
</dbReference>
<reference evidence="8 9" key="1">
    <citation type="submission" date="2019-02" db="EMBL/GenBank/DDBJ databases">
        <title>Deep-cultivation of Planctomycetes and their phenomic and genomic characterization uncovers novel biology.</title>
        <authorList>
            <person name="Wiegand S."/>
            <person name="Jogler M."/>
            <person name="Boedeker C."/>
            <person name="Pinto D."/>
            <person name="Vollmers J."/>
            <person name="Rivas-Marin E."/>
            <person name="Kohn T."/>
            <person name="Peeters S.H."/>
            <person name="Heuer A."/>
            <person name="Rast P."/>
            <person name="Oberbeckmann S."/>
            <person name="Bunk B."/>
            <person name="Jeske O."/>
            <person name="Meyerdierks A."/>
            <person name="Storesund J.E."/>
            <person name="Kallscheuer N."/>
            <person name="Luecker S."/>
            <person name="Lage O.M."/>
            <person name="Pohl T."/>
            <person name="Merkel B.J."/>
            <person name="Hornburger P."/>
            <person name="Mueller R.-W."/>
            <person name="Bruemmer F."/>
            <person name="Labrenz M."/>
            <person name="Spormann A.M."/>
            <person name="Op den Camp H."/>
            <person name="Overmann J."/>
            <person name="Amann R."/>
            <person name="Jetten M.S.M."/>
            <person name="Mascher T."/>
            <person name="Medema M.H."/>
            <person name="Devos D.P."/>
            <person name="Kaster A.-K."/>
            <person name="Ovreas L."/>
            <person name="Rohde M."/>
            <person name="Galperin M.Y."/>
            <person name="Jogler C."/>
        </authorList>
    </citation>
    <scope>NUCLEOTIDE SEQUENCE [LARGE SCALE GENOMIC DNA]</scope>
    <source>
        <strain evidence="8 9">Mal52</strain>
    </source>
</reference>
<dbReference type="GO" id="GO:0022857">
    <property type="term" value="F:transmembrane transporter activity"/>
    <property type="evidence" value="ECO:0007669"/>
    <property type="project" value="InterPro"/>
</dbReference>
<evidence type="ECO:0000313" key="9">
    <source>
        <dbReference type="Proteomes" id="UP000319383"/>
    </source>
</evidence>
<dbReference type="GO" id="GO:0016405">
    <property type="term" value="F:CoA-ligase activity"/>
    <property type="evidence" value="ECO:0007669"/>
    <property type="project" value="TreeGrafter"/>
</dbReference>
<accession>A0A517ZPD8</accession>
<evidence type="ECO:0000259" key="7">
    <source>
        <dbReference type="SMART" id="SM00563"/>
    </source>
</evidence>
<keyword evidence="2" id="KW-0436">Ligase</keyword>
<gene>
    <name evidence="8" type="primary">aas</name>
    <name evidence="8" type="ORF">Mal52_28280</name>
</gene>
<dbReference type="InterPro" id="IPR036259">
    <property type="entry name" value="MFS_trans_sf"/>
</dbReference>
<evidence type="ECO:0000256" key="6">
    <source>
        <dbReference type="SAM" id="Phobius"/>
    </source>
</evidence>
<dbReference type="Gene3D" id="1.20.1250.20">
    <property type="entry name" value="MFS general substrate transporter like domains"/>
    <property type="match status" value="1"/>
</dbReference>
<feature type="transmembrane region" description="Helical" evidence="6">
    <location>
        <begin position="377"/>
        <end position="399"/>
    </location>
</feature>
<evidence type="ECO:0000256" key="5">
    <source>
        <dbReference type="ARBA" id="ARBA00023136"/>
    </source>
</evidence>
<dbReference type="SUPFAM" id="SSF56801">
    <property type="entry name" value="Acetyl-CoA synthetase-like"/>
    <property type="match status" value="1"/>
</dbReference>
<evidence type="ECO:0000313" key="8">
    <source>
        <dbReference type="EMBL" id="QDU44348.1"/>
    </source>
</evidence>
<dbReference type="SMART" id="SM00563">
    <property type="entry name" value="PlsC"/>
    <property type="match status" value="1"/>
</dbReference>
<dbReference type="Proteomes" id="UP000319383">
    <property type="component" value="Chromosome"/>
</dbReference>
<dbReference type="InterPro" id="IPR042099">
    <property type="entry name" value="ANL_N_sf"/>
</dbReference>
<dbReference type="InterPro" id="IPR000873">
    <property type="entry name" value="AMP-dep_synth/lig_dom"/>
</dbReference>
<dbReference type="InterPro" id="IPR002123">
    <property type="entry name" value="Plipid/glycerol_acylTrfase"/>
</dbReference>
<dbReference type="CDD" id="cd07989">
    <property type="entry name" value="LPLAT_AGPAT-like"/>
    <property type="match status" value="1"/>
</dbReference>
<dbReference type="Pfam" id="PF01553">
    <property type="entry name" value="Acyltransferase"/>
    <property type="match status" value="1"/>
</dbReference>
<dbReference type="SUPFAM" id="SSF103473">
    <property type="entry name" value="MFS general substrate transporter"/>
    <property type="match status" value="1"/>
</dbReference>
<dbReference type="Gene3D" id="3.40.50.12780">
    <property type="entry name" value="N-terminal domain of ligase-like"/>
    <property type="match status" value="1"/>
</dbReference>
<dbReference type="InterPro" id="IPR011701">
    <property type="entry name" value="MFS"/>
</dbReference>
<name>A0A517ZPD8_9PLAN</name>
<feature type="transmembrane region" description="Helical" evidence="6">
    <location>
        <begin position="304"/>
        <end position="325"/>
    </location>
</feature>
<dbReference type="Gene3D" id="3.30.300.30">
    <property type="match status" value="1"/>
</dbReference>
<evidence type="ECO:0000256" key="2">
    <source>
        <dbReference type="ARBA" id="ARBA00022598"/>
    </source>
</evidence>
<dbReference type="GO" id="GO:0016746">
    <property type="term" value="F:acyltransferase activity"/>
    <property type="evidence" value="ECO:0007669"/>
    <property type="project" value="InterPro"/>
</dbReference>
<evidence type="ECO:0000256" key="4">
    <source>
        <dbReference type="ARBA" id="ARBA00022989"/>
    </source>
</evidence>
<dbReference type="Pfam" id="PF00501">
    <property type="entry name" value="AMP-binding"/>
    <property type="match status" value="1"/>
</dbReference>
<proteinExistence type="inferred from homology"/>
<organism evidence="8 9">
    <name type="scientific">Symmachiella dynata</name>
    <dbReference type="NCBI Taxonomy" id="2527995"/>
    <lineage>
        <taxon>Bacteria</taxon>
        <taxon>Pseudomonadati</taxon>
        <taxon>Planctomycetota</taxon>
        <taxon>Planctomycetia</taxon>
        <taxon>Planctomycetales</taxon>
        <taxon>Planctomycetaceae</taxon>
        <taxon>Symmachiella</taxon>
    </lineage>
</organism>
<dbReference type="Pfam" id="PF07690">
    <property type="entry name" value="MFS_1"/>
    <property type="match status" value="1"/>
</dbReference>
<sequence>MSQNGQPSASVPYNGLSSRSFVALLVTQFLGAINDNMFRWLVVPIAKVKFEEEGLDANLALSIGLFCFTLPYLLFVPYAGYFADKFSKRTVIVGCKVAEVVIMLVGIAAISIGNTYGLFAVVAMMGAQSALYGPARFGSIPELLRTEDLSTGNGWMGLVTVVSSALGFVGGLLLFGATKPYGTDHLWISTVVLLGVAAVGLMASLMIRRVPAADASKPFPHNPVLDTGRNLQLLWNHKSLLRATLGIAFFWFLASLANINIDPYGTQDLRLPQEEIWPLLVVLVAGVGFGSVLAGIWSGGKVELGIVPLGAVGIVLSSFLLYRAGSAADFPAGDVAQRAMIESCVWLFFLGISAGLFNIPLEAFLQHRSSSENRGTILAAANFVTFAGMLLVSLLFPVMQGQLNMSASQVFLASGIGTIPVLIYIFTLLPGATIRFMFWLLTRTVYRVRLNGQHNLPETGGALIVANHVSWVDGLLILTSSSRLIRFLVYADYTKNPGLNWLTRTMKAIPIKGDGGPKAMVRALQVAKEAVENGELVCIFAEGRITRTGQLQPFQRGLMRIVAGTDAPIIPVYLDELWGSIFSYSGGKLFWKWPRHWPYLISIHFGKPIQKPENVSQVRQAVQQLGVHAMEQRKGRQMVLPRQFLRNCRKGMFRLKISDSTGQECTGGQTILRSLVLKRLLDREVLSPDENMVGVLIPPSVGATLVNAALSISRRVPVNLNYTVSSEIMNSCIRQCGIKHVLTSRKVMEKLDLELDAEVVYLDDLKDKVTTADKLISAAQTYLLPAAILERILGLTKIKSDDLLTIIFTSGSTGDPKGVMLTQHNISTNVEAVDQVFRFTNKDTILGILPFFHSFGFTGNLWLTLTRSMAITYHVSPLDARVIGKLAQKYKATVLISTPTFLRTYLKRCTPENFATIDLVICGAEKMPLDVAQAFEDKFGARPIEGYGTTELSPVVAANIPSHRSAMTNHAGVKEGTVGHPVPGVAAKIVDPETGEDLGIDTPGMLLISGPNVMKGYLNRPEQTAEVIRDGWYVTGDIAKIDSDGFIQITDRLSRFSKIAGEMVPHLQIENALQDFLSQTDTEEDDMQVKAVVTAVPDERKGERLVVVHLPLSQSPDEICQQLKAAGLPNLFIPSPDSFVEVQEIPVLGTGKLDLKGLKQVAVDHFAPSATS</sequence>
<keyword evidence="9" id="KW-1185">Reference proteome</keyword>
<dbReference type="RefSeq" id="WP_145376720.1">
    <property type="nucleotide sequence ID" value="NZ_CP036276.1"/>
</dbReference>
<dbReference type="InterPro" id="IPR020845">
    <property type="entry name" value="AMP-binding_CS"/>
</dbReference>
<feature type="transmembrane region" description="Helical" evidence="6">
    <location>
        <begin position="345"/>
        <end position="365"/>
    </location>
</feature>
<dbReference type="AlphaFoldDB" id="A0A517ZPD8"/>
<dbReference type="KEGG" id="sdyn:Mal52_28280"/>
<dbReference type="PROSITE" id="PS00455">
    <property type="entry name" value="AMP_BINDING"/>
    <property type="match status" value="1"/>
</dbReference>
<feature type="transmembrane region" description="Helical" evidence="6">
    <location>
        <begin position="276"/>
        <end position="297"/>
    </location>
</feature>
<keyword evidence="5 6" id="KW-0472">Membrane</keyword>
<evidence type="ECO:0000256" key="3">
    <source>
        <dbReference type="ARBA" id="ARBA00022692"/>
    </source>
</evidence>
<feature type="transmembrane region" description="Helical" evidence="6">
    <location>
        <begin position="59"/>
        <end position="79"/>
    </location>
</feature>
<dbReference type="SUPFAM" id="SSF69593">
    <property type="entry name" value="Glycerol-3-phosphate (1)-acyltransferase"/>
    <property type="match status" value="1"/>
</dbReference>
<keyword evidence="3 6" id="KW-0812">Transmembrane</keyword>
<feature type="domain" description="Phospholipid/glycerol acyltransferase" evidence="7">
    <location>
        <begin position="462"/>
        <end position="577"/>
    </location>
</feature>
<feature type="transmembrane region" description="Helical" evidence="6">
    <location>
        <begin position="419"/>
        <end position="441"/>
    </location>
</feature>
<feature type="transmembrane region" description="Helical" evidence="6">
    <location>
        <begin position="239"/>
        <end position="261"/>
    </location>
</feature>
<keyword evidence="4 6" id="KW-1133">Transmembrane helix</keyword>
<comment type="similarity">
    <text evidence="1">Belongs to the ATP-dependent AMP-binding enzyme family.</text>
</comment>
<dbReference type="CDD" id="cd06173">
    <property type="entry name" value="MFS_MefA_like"/>
    <property type="match status" value="1"/>
</dbReference>